<dbReference type="InterPro" id="IPR014757">
    <property type="entry name" value="Tscrpt_reg_IclR_C"/>
</dbReference>
<dbReference type="Pfam" id="PF09339">
    <property type="entry name" value="HTH_IclR"/>
    <property type="match status" value="1"/>
</dbReference>
<evidence type="ECO:0000313" key="7">
    <source>
        <dbReference type="Proteomes" id="UP000469011"/>
    </source>
</evidence>
<dbReference type="SMART" id="SM00346">
    <property type="entry name" value="HTH_ICLR"/>
    <property type="match status" value="1"/>
</dbReference>
<dbReference type="InterPro" id="IPR029016">
    <property type="entry name" value="GAF-like_dom_sf"/>
</dbReference>
<feature type="domain" description="HTH iclR-type" evidence="4">
    <location>
        <begin position="9"/>
        <end position="70"/>
    </location>
</feature>
<evidence type="ECO:0000259" key="5">
    <source>
        <dbReference type="PROSITE" id="PS51078"/>
    </source>
</evidence>
<name>A0A6N9SX17_9HYPH</name>
<accession>A0A6N9SX17</accession>
<dbReference type="InterPro" id="IPR050707">
    <property type="entry name" value="HTH_MetabolicPath_Reg"/>
</dbReference>
<comment type="caution">
    <text evidence="6">The sequence shown here is derived from an EMBL/GenBank/DDBJ whole genome shotgun (WGS) entry which is preliminary data.</text>
</comment>
<dbReference type="SUPFAM" id="SSF55781">
    <property type="entry name" value="GAF domain-like"/>
    <property type="match status" value="1"/>
</dbReference>
<dbReference type="Gene3D" id="1.10.10.10">
    <property type="entry name" value="Winged helix-like DNA-binding domain superfamily/Winged helix DNA-binding domain"/>
    <property type="match status" value="1"/>
</dbReference>
<sequence length="253" mass="27605">MNEMPRSRTSGIDRALQVMDMLVERRAPMSAYDLAKSVGAPISTIYRLVDELVEREMLSRGPDNSVWLGARLMRYGLVYRQKMDAFDRAEEEMQRLVAAAGETVQICTRDGGMMLVVAMEEGPGHFQVASKVGTRVPLNWTASGRLLLGHLGDEERFAAFAASARPSATGIAETDPARLSAQARLDFESRLAVQFNASEYSVACIAAPIRDETGACVATISIVLPDRKAEERQAELADAVREAAAAVERSLGR</sequence>
<dbReference type="InterPro" id="IPR036390">
    <property type="entry name" value="WH_DNA-bd_sf"/>
</dbReference>
<reference evidence="6 7" key="1">
    <citation type="submission" date="2020-01" db="EMBL/GenBank/DDBJ databases">
        <title>Jiella pacifica sp. nov.</title>
        <authorList>
            <person name="Xue Z."/>
            <person name="Zhu S."/>
            <person name="Chen J."/>
            <person name="Yang J."/>
        </authorList>
    </citation>
    <scope>NUCLEOTIDE SEQUENCE [LARGE SCALE GENOMIC DNA]</scope>
    <source>
        <strain evidence="6 7">40Bstr34</strain>
    </source>
</reference>
<proteinExistence type="predicted"/>
<feature type="domain" description="IclR-ED" evidence="5">
    <location>
        <begin position="71"/>
        <end position="253"/>
    </location>
</feature>
<dbReference type="PANTHER" id="PTHR30136:SF24">
    <property type="entry name" value="HTH-TYPE TRANSCRIPTIONAL REPRESSOR ALLR"/>
    <property type="match status" value="1"/>
</dbReference>
<evidence type="ECO:0000256" key="2">
    <source>
        <dbReference type="ARBA" id="ARBA00023125"/>
    </source>
</evidence>
<dbReference type="EMBL" id="JAAAMG010000002">
    <property type="protein sequence ID" value="NDW03640.1"/>
    <property type="molecule type" value="Genomic_DNA"/>
</dbReference>
<dbReference type="PROSITE" id="PS51078">
    <property type="entry name" value="ICLR_ED"/>
    <property type="match status" value="1"/>
</dbReference>
<dbReference type="GO" id="GO:0045892">
    <property type="term" value="P:negative regulation of DNA-templated transcription"/>
    <property type="evidence" value="ECO:0007669"/>
    <property type="project" value="TreeGrafter"/>
</dbReference>
<dbReference type="Proteomes" id="UP000469011">
    <property type="component" value="Unassembled WGS sequence"/>
</dbReference>
<dbReference type="SUPFAM" id="SSF46785">
    <property type="entry name" value="Winged helix' DNA-binding domain"/>
    <property type="match status" value="1"/>
</dbReference>
<keyword evidence="2" id="KW-0238">DNA-binding</keyword>
<protein>
    <submittedName>
        <fullName evidence="6">Helix-turn-helix domain-containing protein</fullName>
    </submittedName>
</protein>
<dbReference type="PANTHER" id="PTHR30136">
    <property type="entry name" value="HELIX-TURN-HELIX TRANSCRIPTIONAL REGULATOR, ICLR FAMILY"/>
    <property type="match status" value="1"/>
</dbReference>
<evidence type="ECO:0000256" key="1">
    <source>
        <dbReference type="ARBA" id="ARBA00023015"/>
    </source>
</evidence>
<evidence type="ECO:0000259" key="4">
    <source>
        <dbReference type="PROSITE" id="PS51077"/>
    </source>
</evidence>
<gene>
    <name evidence="6" type="ORF">GTK09_04300</name>
</gene>
<dbReference type="GO" id="GO:0003700">
    <property type="term" value="F:DNA-binding transcription factor activity"/>
    <property type="evidence" value="ECO:0007669"/>
    <property type="project" value="TreeGrafter"/>
</dbReference>
<dbReference type="PROSITE" id="PS51077">
    <property type="entry name" value="HTH_ICLR"/>
    <property type="match status" value="1"/>
</dbReference>
<keyword evidence="7" id="KW-1185">Reference proteome</keyword>
<dbReference type="InterPro" id="IPR036388">
    <property type="entry name" value="WH-like_DNA-bd_sf"/>
</dbReference>
<dbReference type="Gene3D" id="3.30.450.40">
    <property type="match status" value="1"/>
</dbReference>
<dbReference type="Pfam" id="PF01614">
    <property type="entry name" value="IclR_C"/>
    <property type="match status" value="1"/>
</dbReference>
<organism evidence="6 7">
    <name type="scientific">Jiella pacifica</name>
    <dbReference type="NCBI Taxonomy" id="2696469"/>
    <lineage>
        <taxon>Bacteria</taxon>
        <taxon>Pseudomonadati</taxon>
        <taxon>Pseudomonadota</taxon>
        <taxon>Alphaproteobacteria</taxon>
        <taxon>Hyphomicrobiales</taxon>
        <taxon>Aurantimonadaceae</taxon>
        <taxon>Jiella</taxon>
    </lineage>
</organism>
<evidence type="ECO:0000256" key="3">
    <source>
        <dbReference type="ARBA" id="ARBA00023163"/>
    </source>
</evidence>
<dbReference type="GO" id="GO:0003677">
    <property type="term" value="F:DNA binding"/>
    <property type="evidence" value="ECO:0007669"/>
    <property type="project" value="UniProtKB-KW"/>
</dbReference>
<keyword evidence="3" id="KW-0804">Transcription</keyword>
<dbReference type="RefSeq" id="WP_163461247.1">
    <property type="nucleotide sequence ID" value="NZ_JAAAMG010000002.1"/>
</dbReference>
<keyword evidence="1" id="KW-0805">Transcription regulation</keyword>
<evidence type="ECO:0000313" key="6">
    <source>
        <dbReference type="EMBL" id="NDW03640.1"/>
    </source>
</evidence>
<dbReference type="AlphaFoldDB" id="A0A6N9SX17"/>
<dbReference type="InterPro" id="IPR005471">
    <property type="entry name" value="Tscrpt_reg_IclR_N"/>
</dbReference>